<dbReference type="Pfam" id="PF04397">
    <property type="entry name" value="LytTR"/>
    <property type="match status" value="1"/>
</dbReference>
<keyword evidence="6" id="KW-1185">Reference proteome</keyword>
<organism evidence="5 6">
    <name type="scientific">Pontibacter ummariensis</name>
    <dbReference type="NCBI Taxonomy" id="1610492"/>
    <lineage>
        <taxon>Bacteria</taxon>
        <taxon>Pseudomonadati</taxon>
        <taxon>Bacteroidota</taxon>
        <taxon>Cytophagia</taxon>
        <taxon>Cytophagales</taxon>
        <taxon>Hymenobacteraceae</taxon>
        <taxon>Pontibacter</taxon>
    </lineage>
</organism>
<reference evidence="6" key="1">
    <citation type="submission" date="2017-06" db="EMBL/GenBank/DDBJ databases">
        <authorList>
            <person name="Varghese N."/>
            <person name="Submissions S."/>
        </authorList>
    </citation>
    <scope>NUCLEOTIDE SEQUENCE [LARGE SCALE GENOMIC DNA]</scope>
    <source>
        <strain evidence="6">NKM1</strain>
    </source>
</reference>
<dbReference type="PROSITE" id="PS50110">
    <property type="entry name" value="RESPONSE_REGULATORY"/>
    <property type="match status" value="1"/>
</dbReference>
<dbReference type="InterPro" id="IPR050595">
    <property type="entry name" value="Bact_response_regulator"/>
</dbReference>
<dbReference type="RefSeq" id="WP_089321519.1">
    <property type="nucleotide sequence ID" value="NZ_FZOQ01000031.1"/>
</dbReference>
<dbReference type="InterPro" id="IPR011006">
    <property type="entry name" value="CheY-like_superfamily"/>
</dbReference>
<feature type="domain" description="Response regulatory" evidence="3">
    <location>
        <begin position="5"/>
        <end position="120"/>
    </location>
</feature>
<dbReference type="Pfam" id="PF00072">
    <property type="entry name" value="Response_reg"/>
    <property type="match status" value="1"/>
</dbReference>
<protein>
    <submittedName>
        <fullName evidence="5">Two component transcriptional regulator, LytTR family</fullName>
    </submittedName>
</protein>
<proteinExistence type="predicted"/>
<dbReference type="OrthoDB" id="1646880at2"/>
<accession>A0A239KV89</accession>
<dbReference type="GO" id="GO:0003677">
    <property type="term" value="F:DNA binding"/>
    <property type="evidence" value="ECO:0007669"/>
    <property type="project" value="InterPro"/>
</dbReference>
<dbReference type="PANTHER" id="PTHR44591:SF3">
    <property type="entry name" value="RESPONSE REGULATORY DOMAIN-CONTAINING PROTEIN"/>
    <property type="match status" value="1"/>
</dbReference>
<name>A0A239KV89_9BACT</name>
<evidence type="ECO:0000259" key="3">
    <source>
        <dbReference type="PROSITE" id="PS50110"/>
    </source>
</evidence>
<feature type="domain" description="HTH LytTR-type" evidence="4">
    <location>
        <begin position="143"/>
        <end position="213"/>
    </location>
</feature>
<dbReference type="EMBL" id="FZOQ01000031">
    <property type="protein sequence ID" value="SNT21409.1"/>
    <property type="molecule type" value="Genomic_DNA"/>
</dbReference>
<dbReference type="AlphaFoldDB" id="A0A239KV89"/>
<dbReference type="SMART" id="SM00850">
    <property type="entry name" value="LytTR"/>
    <property type="match status" value="1"/>
</dbReference>
<gene>
    <name evidence="5" type="ORF">SAMN06296052_13147</name>
</gene>
<dbReference type="PROSITE" id="PS50930">
    <property type="entry name" value="HTH_LYTTR"/>
    <property type="match status" value="1"/>
</dbReference>
<dbReference type="SMART" id="SM00448">
    <property type="entry name" value="REC"/>
    <property type="match status" value="1"/>
</dbReference>
<evidence type="ECO:0000313" key="5">
    <source>
        <dbReference type="EMBL" id="SNT21409.1"/>
    </source>
</evidence>
<evidence type="ECO:0000259" key="4">
    <source>
        <dbReference type="PROSITE" id="PS50930"/>
    </source>
</evidence>
<dbReference type="SUPFAM" id="SSF52172">
    <property type="entry name" value="CheY-like"/>
    <property type="match status" value="1"/>
</dbReference>
<evidence type="ECO:0000256" key="2">
    <source>
        <dbReference type="PROSITE-ProRule" id="PRU00169"/>
    </source>
</evidence>
<evidence type="ECO:0000256" key="1">
    <source>
        <dbReference type="ARBA" id="ARBA00022553"/>
    </source>
</evidence>
<keyword evidence="1 2" id="KW-0597">Phosphoprotein</keyword>
<sequence length="244" mass="27598">MSKVRILAVEDDELYADTLRMRLDQLGYHLIEIAHDPKEALSLLKATDPDVLLVDIDLGCEMNGIELVSRINEVRDVPVIYVTSFINKEVIGKAMKTLPDGYITKPYDAGQLQAAIELALSKKKQTPEKLDMPLKDALQDKSLFIKEDGMLIRVMLESIALVEAYDKYCFVFAAGKKHMVSNRLKDFADTLPKDQFLQVHRSYLVNLQAIEKISIQTNSIEVVGKKIPVGKTFKDKLFSRLKTI</sequence>
<dbReference type="Gene3D" id="2.40.50.1020">
    <property type="entry name" value="LytTr DNA-binding domain"/>
    <property type="match status" value="1"/>
</dbReference>
<feature type="modified residue" description="4-aspartylphosphate" evidence="2">
    <location>
        <position position="55"/>
    </location>
</feature>
<dbReference type="GO" id="GO:0000160">
    <property type="term" value="P:phosphorelay signal transduction system"/>
    <property type="evidence" value="ECO:0007669"/>
    <property type="project" value="InterPro"/>
</dbReference>
<dbReference type="CDD" id="cd17534">
    <property type="entry name" value="REC_DC-like"/>
    <property type="match status" value="1"/>
</dbReference>
<dbReference type="InterPro" id="IPR001789">
    <property type="entry name" value="Sig_transdc_resp-reg_receiver"/>
</dbReference>
<dbReference type="PANTHER" id="PTHR44591">
    <property type="entry name" value="STRESS RESPONSE REGULATOR PROTEIN 1"/>
    <property type="match status" value="1"/>
</dbReference>
<dbReference type="Proteomes" id="UP000198432">
    <property type="component" value="Unassembled WGS sequence"/>
</dbReference>
<dbReference type="InterPro" id="IPR007492">
    <property type="entry name" value="LytTR_DNA-bd_dom"/>
</dbReference>
<evidence type="ECO:0000313" key="6">
    <source>
        <dbReference type="Proteomes" id="UP000198432"/>
    </source>
</evidence>
<dbReference type="Gene3D" id="3.40.50.2300">
    <property type="match status" value="1"/>
</dbReference>